<dbReference type="EMBL" id="SMOL01000402">
    <property type="protein sequence ID" value="KAB2616489.1"/>
    <property type="molecule type" value="Genomic_DNA"/>
</dbReference>
<reference evidence="4" key="2">
    <citation type="submission" date="2019-10" db="EMBL/GenBank/DDBJ databases">
        <title>A de novo genome assembly of a pear dwarfing rootstock.</title>
        <authorList>
            <person name="Wang F."/>
            <person name="Wang J."/>
            <person name="Li S."/>
            <person name="Zhang Y."/>
            <person name="Fang M."/>
            <person name="Ma L."/>
            <person name="Zhao Y."/>
            <person name="Jiang S."/>
        </authorList>
    </citation>
    <scope>NUCLEOTIDE SEQUENCE [LARGE SCALE GENOMIC DNA]</scope>
</reference>
<accession>A0A5N5GLU5</accession>
<dbReference type="PANTHER" id="PTHR31890">
    <property type="entry name" value="PLANT INVERTASE/PECTIN METHYLESTERASE INHIBITOR SUPERFAMILY PROTEIN"/>
    <property type="match status" value="1"/>
</dbReference>
<protein>
    <recommendedName>
        <fullName evidence="2">Pectinesterase inhibitor domain-containing protein</fullName>
    </recommendedName>
</protein>
<gene>
    <name evidence="3" type="ORF">D8674_023077</name>
</gene>
<dbReference type="OrthoDB" id="1191648at2759"/>
<dbReference type="SUPFAM" id="SSF101148">
    <property type="entry name" value="Plant invertase/pectin methylesterase inhibitor"/>
    <property type="match status" value="1"/>
</dbReference>
<dbReference type="AlphaFoldDB" id="A0A5N5GLU5"/>
<evidence type="ECO:0000313" key="3">
    <source>
        <dbReference type="EMBL" id="KAB2616489.1"/>
    </source>
</evidence>
<organism evidence="3 4">
    <name type="scientific">Pyrus ussuriensis x Pyrus communis</name>
    <dbReference type="NCBI Taxonomy" id="2448454"/>
    <lineage>
        <taxon>Eukaryota</taxon>
        <taxon>Viridiplantae</taxon>
        <taxon>Streptophyta</taxon>
        <taxon>Embryophyta</taxon>
        <taxon>Tracheophyta</taxon>
        <taxon>Spermatophyta</taxon>
        <taxon>Magnoliopsida</taxon>
        <taxon>eudicotyledons</taxon>
        <taxon>Gunneridae</taxon>
        <taxon>Pentapetalae</taxon>
        <taxon>rosids</taxon>
        <taxon>fabids</taxon>
        <taxon>Rosales</taxon>
        <taxon>Rosaceae</taxon>
        <taxon>Amygdaloideae</taxon>
        <taxon>Maleae</taxon>
        <taxon>Pyrus</taxon>
    </lineage>
</organism>
<name>A0A5N5GLU5_9ROSA</name>
<evidence type="ECO:0000259" key="2">
    <source>
        <dbReference type="SMART" id="SM00856"/>
    </source>
</evidence>
<feature type="signal peptide" evidence="1">
    <location>
        <begin position="1"/>
        <end position="28"/>
    </location>
</feature>
<dbReference type="InterPro" id="IPR006501">
    <property type="entry name" value="Pectinesterase_inhib_dom"/>
</dbReference>
<comment type="caution">
    <text evidence="3">The sequence shown here is derived from an EMBL/GenBank/DDBJ whole genome shotgun (WGS) entry which is preliminary data.</text>
</comment>
<keyword evidence="4" id="KW-1185">Reference proteome</keyword>
<keyword evidence="1" id="KW-0732">Signal</keyword>
<dbReference type="InterPro" id="IPR035513">
    <property type="entry name" value="Invertase/methylesterase_inhib"/>
</dbReference>
<dbReference type="NCBIfam" id="TIGR01614">
    <property type="entry name" value="PME_inhib"/>
    <property type="match status" value="1"/>
</dbReference>
<feature type="chain" id="PRO_5024284167" description="Pectinesterase inhibitor domain-containing protein" evidence="1">
    <location>
        <begin position="29"/>
        <end position="189"/>
    </location>
</feature>
<dbReference type="Proteomes" id="UP000327157">
    <property type="component" value="Chromosome 3"/>
</dbReference>
<feature type="domain" description="Pectinesterase inhibitor" evidence="2">
    <location>
        <begin position="29"/>
        <end position="181"/>
    </location>
</feature>
<dbReference type="SMART" id="SM00856">
    <property type="entry name" value="PMEI"/>
    <property type="match status" value="1"/>
</dbReference>
<dbReference type="Pfam" id="PF04043">
    <property type="entry name" value="PMEI"/>
    <property type="match status" value="1"/>
</dbReference>
<reference evidence="3 4" key="1">
    <citation type="submission" date="2019-09" db="EMBL/GenBank/DDBJ databases">
        <authorList>
            <person name="Ou C."/>
        </authorList>
    </citation>
    <scope>NUCLEOTIDE SEQUENCE [LARGE SCALE GENOMIC DNA]</scope>
    <source>
        <strain evidence="3">S2</strain>
        <tissue evidence="3">Leaf</tissue>
    </source>
</reference>
<dbReference type="CDD" id="cd15795">
    <property type="entry name" value="PMEI-Pla_a_1_like"/>
    <property type="match status" value="1"/>
</dbReference>
<reference evidence="3 4" key="3">
    <citation type="submission" date="2019-11" db="EMBL/GenBank/DDBJ databases">
        <title>A de novo genome assembly of a pear dwarfing rootstock.</title>
        <authorList>
            <person name="Wang F."/>
            <person name="Wang J."/>
            <person name="Li S."/>
            <person name="Zhang Y."/>
            <person name="Fang M."/>
            <person name="Ma L."/>
            <person name="Zhao Y."/>
            <person name="Jiang S."/>
        </authorList>
    </citation>
    <scope>NUCLEOTIDE SEQUENCE [LARGE SCALE GENOMIC DNA]</scope>
    <source>
        <strain evidence="3">S2</strain>
        <tissue evidence="3">Leaf</tissue>
    </source>
</reference>
<evidence type="ECO:0000313" key="4">
    <source>
        <dbReference type="Proteomes" id="UP000327157"/>
    </source>
</evidence>
<dbReference type="Gene3D" id="1.20.140.40">
    <property type="entry name" value="Invertase/pectin methylesterase inhibitor family protein"/>
    <property type="match status" value="1"/>
</dbReference>
<proteinExistence type="predicted"/>
<dbReference type="PANTHER" id="PTHR31890:SF9">
    <property type="entry name" value="PLANT INVERTASE_PECTIN METHYLESTERASE INHIBITOR SUPERFAMILY PROTEIN"/>
    <property type="match status" value="1"/>
</dbReference>
<dbReference type="InterPro" id="IPR034088">
    <property type="entry name" value="Pla_a_1-like"/>
</dbReference>
<sequence length="189" mass="20737">MDSSIGYVTFIASLLLCLSSSPTPFANARASSLVRSVCKQTQDQFGYNYKQCVKSLWKDIPTRSASNLKDLDTAILKLALTNAQQSKAFFVNTLNNTDNNIVKGSGAVKQCADSYDFAVDGFAFSIGGIKDNDKSVSQILTQVQDEIVRCGKALTSTEIELPYLVSSTNFLTMLYRDVAFLITSQLFHI</sequence>
<dbReference type="GO" id="GO:0004857">
    <property type="term" value="F:enzyme inhibitor activity"/>
    <property type="evidence" value="ECO:0007669"/>
    <property type="project" value="InterPro"/>
</dbReference>
<evidence type="ECO:0000256" key="1">
    <source>
        <dbReference type="SAM" id="SignalP"/>
    </source>
</evidence>